<reference evidence="2 4" key="2">
    <citation type="submission" date="2019-08" db="EMBL/GenBank/DDBJ databases">
        <title>Genome of Algoriphagus ratkowskyi IC026.</title>
        <authorList>
            <person name="Bowman J.P."/>
        </authorList>
    </citation>
    <scope>NUCLEOTIDE SEQUENCE [LARGE SCALE GENOMIC DNA]</scope>
    <source>
        <strain evidence="2 4">IC026</strain>
    </source>
</reference>
<reference evidence="1 3" key="1">
    <citation type="submission" date="2018-06" db="EMBL/GenBank/DDBJ databases">
        <title>Genomic Encyclopedia of Archaeal and Bacterial Type Strains, Phase II (KMG-II): from individual species to whole genera.</title>
        <authorList>
            <person name="Goeker M."/>
        </authorList>
    </citation>
    <scope>NUCLEOTIDE SEQUENCE [LARGE SCALE GENOMIC DNA]</scope>
    <source>
        <strain evidence="1 3">DSM 22686</strain>
    </source>
</reference>
<dbReference type="RefSeq" id="WP_143244210.1">
    <property type="nucleotide sequence ID" value="NZ_MSSV01000009.1"/>
</dbReference>
<dbReference type="AlphaFoldDB" id="A0A2W7RA94"/>
<evidence type="ECO:0000313" key="3">
    <source>
        <dbReference type="Proteomes" id="UP000249115"/>
    </source>
</evidence>
<organism evidence="1 3">
    <name type="scientific">Algoriphagus ratkowskyi</name>
    <dbReference type="NCBI Taxonomy" id="57028"/>
    <lineage>
        <taxon>Bacteria</taxon>
        <taxon>Pseudomonadati</taxon>
        <taxon>Bacteroidota</taxon>
        <taxon>Cytophagia</taxon>
        <taxon>Cytophagales</taxon>
        <taxon>Cyclobacteriaceae</taxon>
        <taxon>Algoriphagus</taxon>
    </lineage>
</organism>
<proteinExistence type="predicted"/>
<evidence type="ECO:0000313" key="1">
    <source>
        <dbReference type="EMBL" id="PZX56066.1"/>
    </source>
</evidence>
<comment type="caution">
    <text evidence="1">The sequence shown here is derived from an EMBL/GenBank/DDBJ whole genome shotgun (WGS) entry which is preliminary data.</text>
</comment>
<name>A0A2W7RA94_9BACT</name>
<accession>A0A2W7RA94</accession>
<gene>
    <name evidence="2" type="ORF">ESW18_12570</name>
    <name evidence="1" type="ORF">LV84_02434</name>
</gene>
<evidence type="ECO:0000313" key="2">
    <source>
        <dbReference type="EMBL" id="TXD77129.1"/>
    </source>
</evidence>
<dbReference type="EMBL" id="VORV01000008">
    <property type="protein sequence ID" value="TXD77129.1"/>
    <property type="molecule type" value="Genomic_DNA"/>
</dbReference>
<dbReference type="EMBL" id="QKZU01000008">
    <property type="protein sequence ID" value="PZX56066.1"/>
    <property type="molecule type" value="Genomic_DNA"/>
</dbReference>
<evidence type="ECO:0000313" key="4">
    <source>
        <dbReference type="Proteomes" id="UP000321927"/>
    </source>
</evidence>
<dbReference type="Proteomes" id="UP000321927">
    <property type="component" value="Unassembled WGS sequence"/>
</dbReference>
<protein>
    <submittedName>
        <fullName evidence="1">Uncharacterized protein</fullName>
    </submittedName>
</protein>
<dbReference type="OrthoDB" id="826049at2"/>
<keyword evidence="4" id="KW-1185">Reference proteome</keyword>
<dbReference type="Proteomes" id="UP000249115">
    <property type="component" value="Unassembled WGS sequence"/>
</dbReference>
<sequence length="124" mass="14365">MKKLNSLLYLFYYLFLWVVMPTAGFGEPVVVDEFGGRNLTSVANGEANFFDFHQSVRPDWNSSREVSQEHLWSVTGHWPVLFSSINKFLFIFSNEETINRAFSTSPIPGALTTSKIIFPFHYFW</sequence>